<proteinExistence type="predicted"/>
<gene>
    <name evidence="2" type="ORF">MIMGU_mgv1a022290mg</name>
</gene>
<feature type="transmembrane region" description="Helical" evidence="1">
    <location>
        <begin position="337"/>
        <end position="370"/>
    </location>
</feature>
<feature type="transmembrane region" description="Helical" evidence="1">
    <location>
        <begin position="39"/>
        <end position="57"/>
    </location>
</feature>
<keyword evidence="1" id="KW-1133">Transmembrane helix</keyword>
<evidence type="ECO:0000313" key="3">
    <source>
        <dbReference type="Proteomes" id="UP000030748"/>
    </source>
</evidence>
<name>A0A022Q3A2_ERYGU</name>
<organism evidence="2 3">
    <name type="scientific">Erythranthe guttata</name>
    <name type="common">Yellow monkey flower</name>
    <name type="synonym">Mimulus guttatus</name>
    <dbReference type="NCBI Taxonomy" id="4155"/>
    <lineage>
        <taxon>Eukaryota</taxon>
        <taxon>Viridiplantae</taxon>
        <taxon>Streptophyta</taxon>
        <taxon>Embryophyta</taxon>
        <taxon>Tracheophyta</taxon>
        <taxon>Spermatophyta</taxon>
        <taxon>Magnoliopsida</taxon>
        <taxon>eudicotyledons</taxon>
        <taxon>Gunneridae</taxon>
        <taxon>Pentapetalae</taxon>
        <taxon>asterids</taxon>
        <taxon>lamiids</taxon>
        <taxon>Lamiales</taxon>
        <taxon>Phrymaceae</taxon>
        <taxon>Erythranthe</taxon>
    </lineage>
</organism>
<feature type="transmembrane region" description="Helical" evidence="1">
    <location>
        <begin position="6"/>
        <end position="27"/>
    </location>
</feature>
<feature type="transmembrane region" description="Helical" evidence="1">
    <location>
        <begin position="258"/>
        <end position="282"/>
    </location>
</feature>
<keyword evidence="3" id="KW-1185">Reference proteome</keyword>
<dbReference type="EMBL" id="KI632211">
    <property type="protein sequence ID" value="EYU22129.1"/>
    <property type="molecule type" value="Genomic_DNA"/>
</dbReference>
<dbReference type="PANTHER" id="PTHR35307">
    <property type="entry name" value="PROTEIN, PUTATIVE-RELATED"/>
    <property type="match status" value="1"/>
</dbReference>
<keyword evidence="1" id="KW-0812">Transmembrane</keyword>
<evidence type="ECO:0000313" key="2">
    <source>
        <dbReference type="EMBL" id="EYU22129.1"/>
    </source>
</evidence>
<evidence type="ECO:0000256" key="1">
    <source>
        <dbReference type="SAM" id="Phobius"/>
    </source>
</evidence>
<reference evidence="2 3" key="1">
    <citation type="journal article" date="2013" name="Proc. Natl. Acad. Sci. U.S.A.">
        <title>Fine-scale variation in meiotic recombination in Mimulus inferred from population shotgun sequencing.</title>
        <authorList>
            <person name="Hellsten U."/>
            <person name="Wright K.M."/>
            <person name="Jenkins J."/>
            <person name="Shu S."/>
            <person name="Yuan Y."/>
            <person name="Wessler S.R."/>
            <person name="Schmutz J."/>
            <person name="Willis J.H."/>
            <person name="Rokhsar D.S."/>
        </authorList>
    </citation>
    <scope>NUCLEOTIDE SEQUENCE [LARGE SCALE GENOMIC DNA]</scope>
    <source>
        <strain evidence="3">cv. DUN x IM62</strain>
    </source>
</reference>
<dbReference type="eggNOG" id="ENOG502QWWX">
    <property type="taxonomic scope" value="Eukaryota"/>
</dbReference>
<protein>
    <recommendedName>
        <fullName evidence="4">DUF4220 domain-containing protein</fullName>
    </recommendedName>
</protein>
<evidence type="ECO:0008006" key="4">
    <source>
        <dbReference type="Google" id="ProtNLM"/>
    </source>
</evidence>
<feature type="transmembrane region" description="Helical" evidence="1">
    <location>
        <begin position="217"/>
        <end position="238"/>
    </location>
</feature>
<accession>A0A022Q3A2</accession>
<feature type="transmembrane region" description="Helical" evidence="1">
    <location>
        <begin position="98"/>
        <end position="121"/>
    </location>
</feature>
<dbReference type="Proteomes" id="UP000030748">
    <property type="component" value="Unassembled WGS sequence"/>
</dbReference>
<sequence length="710" mass="79553">MPWIGLYVAAATALCTLAMAADALRGFRSRRFWFPCKYFSLNAFSLTLLAVAMKLPVDLTNFVVGVNDQIAGVSSLVLMSTAMANFTTSLGSMTNDEIAVNLAALSILVITITGNVCIHIVQTRHFLFVRDILAEEVGSTLAMLLLLLILCSSAVMVPTAKRYIDLACREMRRRVVISNNKKVEWGEFSVGELRVAVRRYWVMAETGSSQFVIARSVGSVFSGLVCLLMGLTLLEAHIRMPLVYDNFVRTHSSYKWSVNWILVVQAIGVALGTIAPLMRWFIAARFKSFEMGRKSFEDEFKVESYWTQVLVDWRESPVPLQIGSHKFKKLLHDVKGLLLNFCIGVQIAIVLSSKLVLLLSATFLNGLLFIKNRKACCCFKESRTGTGSLDYSSYVLLLEGESKLPQKTLTNICNEADKLIQIGRKKQSKNLVELVKKSVNFNGVREFDSDEVPILQYHQEPPNCWSLPVVTLTSIAISLPNVSDRKRNFLLSSASRGLYFVKLVEKSLDRNGDSAIIRHAADVVWVGVELSKKWQDKDLQSASLGGGSHKETLQNLSDTAEKIVIDFTTETKDPLMMQNPLNWPVKVIAARSMYRITQTIMLAHKDDHSLTNEELFERLSVMISDIFAACLTNLVSVIILKCHSNAIEEREESVRQAAILLGESEEILEILEKRELPRLDPKKAGDIEEWRAISSKHYQHVKSTISFLIA</sequence>
<dbReference type="AlphaFoldDB" id="A0A022Q3A2"/>
<keyword evidence="1" id="KW-0472">Membrane</keyword>
<feature type="transmembrane region" description="Helical" evidence="1">
    <location>
        <begin position="141"/>
        <end position="164"/>
    </location>
</feature>
<feature type="transmembrane region" description="Helical" evidence="1">
    <location>
        <begin position="69"/>
        <end position="86"/>
    </location>
</feature>
<dbReference type="PANTHER" id="PTHR35307:SF3">
    <property type="entry name" value="DUF4220 DOMAIN-CONTAINING PROTEIN"/>
    <property type="match status" value="1"/>
</dbReference>